<protein>
    <recommendedName>
        <fullName evidence="5">t-SNARE coiled-coil homology domain-containing protein</fullName>
    </recommendedName>
</protein>
<feature type="non-terminal residue" evidence="3">
    <location>
        <position position="621"/>
    </location>
</feature>
<feature type="compositionally biased region" description="Gly residues" evidence="2">
    <location>
        <begin position="206"/>
        <end position="219"/>
    </location>
</feature>
<proteinExistence type="predicted"/>
<feature type="compositionally biased region" description="Basic and acidic residues" evidence="2">
    <location>
        <begin position="602"/>
        <end position="611"/>
    </location>
</feature>
<comment type="caution">
    <text evidence="3">The sequence shown here is derived from an EMBL/GenBank/DDBJ whole genome shotgun (WGS) entry which is preliminary data.</text>
</comment>
<evidence type="ECO:0000256" key="2">
    <source>
        <dbReference type="SAM" id="MobiDB-lite"/>
    </source>
</evidence>
<evidence type="ECO:0000313" key="3">
    <source>
        <dbReference type="EMBL" id="CAK0835112.1"/>
    </source>
</evidence>
<evidence type="ECO:0008006" key="5">
    <source>
        <dbReference type="Google" id="ProtNLM"/>
    </source>
</evidence>
<evidence type="ECO:0000256" key="1">
    <source>
        <dbReference type="SAM" id="Coils"/>
    </source>
</evidence>
<feature type="compositionally biased region" description="Polar residues" evidence="2">
    <location>
        <begin position="612"/>
        <end position="621"/>
    </location>
</feature>
<accession>A0ABN9SSV8</accession>
<feature type="region of interest" description="Disordered" evidence="2">
    <location>
        <begin position="541"/>
        <end position="560"/>
    </location>
</feature>
<keyword evidence="4" id="KW-1185">Reference proteome</keyword>
<organism evidence="3 4">
    <name type="scientific">Prorocentrum cordatum</name>
    <dbReference type="NCBI Taxonomy" id="2364126"/>
    <lineage>
        <taxon>Eukaryota</taxon>
        <taxon>Sar</taxon>
        <taxon>Alveolata</taxon>
        <taxon>Dinophyceae</taxon>
        <taxon>Prorocentrales</taxon>
        <taxon>Prorocentraceae</taxon>
        <taxon>Prorocentrum</taxon>
    </lineage>
</organism>
<dbReference type="EMBL" id="CAUYUJ010013002">
    <property type="protein sequence ID" value="CAK0835112.1"/>
    <property type="molecule type" value="Genomic_DNA"/>
</dbReference>
<feature type="region of interest" description="Disordered" evidence="2">
    <location>
        <begin position="600"/>
        <end position="621"/>
    </location>
</feature>
<sequence length="621" mass="67398">MGAVFSPSASLGAVCGRDRHGVVLRDGVCAFVASTWAFLRASRGFSVSFVLASCRDGAATHLDHPVRPQFVDLRLQLGRHFRLLPQLLAVVIQALGSMIYNLHLAGFPVWPPAHAQHSRVLLVCLLMLLRVCWRQGAIPYSRRSQPGRAAGLRPLGVDAAKKSWRRALRIWRVPAGSDGPPASALHRLSWPPPLKLRAGSGASLGSLGGQPGHAGGGRAGVPPPLTAQSSDEAAGDGGRSGQFLEVAEGLRKTLENSPDFDLSAGQRQTLHAFMRAANAKAHHQGDAADFLQVQQQRTGQPAEYGDYESQGGGVVSTLESVLDKTKAQLDEARQEETRAADTAAKYEADLKAEIKNLKRTMSELNTQLSQSQESSGQMQSQLIAATELLKVSEDQLKEIEAEFSEKSRNYKDRVAKRSDELMALTEAKEILSSEAMSQALNAAAQAPEKASGVAPGADSFLQFSRRLPAACARGYRLARQAAELAARRWGQRAEEAAPALSLLALRSRSRAREADPFDKVKDMISSMLAKLQDQQNEEAKHKEWCDREMSKSVQSQKEKHDNIRKLTDRIAAMDAELAQVTDGINVVTEDLAEMSASIKSATELRTDEHNSAETAVTQSRD</sequence>
<feature type="coiled-coil region" evidence="1">
    <location>
        <begin position="315"/>
        <end position="409"/>
    </location>
</feature>
<name>A0ABN9SSV8_9DINO</name>
<gene>
    <name evidence="3" type="ORF">PCOR1329_LOCUS32248</name>
</gene>
<feature type="region of interest" description="Disordered" evidence="2">
    <location>
        <begin position="199"/>
        <end position="240"/>
    </location>
</feature>
<reference evidence="3" key="1">
    <citation type="submission" date="2023-10" db="EMBL/GenBank/DDBJ databases">
        <authorList>
            <person name="Chen Y."/>
            <person name="Shah S."/>
            <person name="Dougan E. K."/>
            <person name="Thang M."/>
            <person name="Chan C."/>
        </authorList>
    </citation>
    <scope>NUCLEOTIDE SEQUENCE [LARGE SCALE GENOMIC DNA]</scope>
</reference>
<keyword evidence="1" id="KW-0175">Coiled coil</keyword>
<evidence type="ECO:0000313" key="4">
    <source>
        <dbReference type="Proteomes" id="UP001189429"/>
    </source>
</evidence>
<dbReference type="Proteomes" id="UP001189429">
    <property type="component" value="Unassembled WGS sequence"/>
</dbReference>